<evidence type="ECO:0000256" key="2">
    <source>
        <dbReference type="ARBA" id="ARBA00023002"/>
    </source>
</evidence>
<feature type="domain" description="Ketoreductase" evidence="4">
    <location>
        <begin position="8"/>
        <end position="190"/>
    </location>
</feature>
<dbReference type="PRINTS" id="PR00081">
    <property type="entry name" value="GDHRDH"/>
</dbReference>
<evidence type="ECO:0000313" key="5">
    <source>
        <dbReference type="EMBL" id="ADE55807.1"/>
    </source>
</evidence>
<name>D5EQJ3_CORAD</name>
<dbReference type="InterPro" id="IPR036291">
    <property type="entry name" value="NAD(P)-bd_dom_sf"/>
</dbReference>
<dbReference type="InterPro" id="IPR020904">
    <property type="entry name" value="Sc_DH/Rdtase_CS"/>
</dbReference>
<keyword evidence="6" id="KW-1185">Reference proteome</keyword>
<evidence type="ECO:0000313" key="6">
    <source>
        <dbReference type="Proteomes" id="UP000000925"/>
    </source>
</evidence>
<reference evidence="5 6" key="1">
    <citation type="journal article" date="2010" name="Stand. Genomic Sci.">
        <title>Complete genome sequence of Coraliomargarita akajimensis type strain (04OKA010-24).</title>
        <authorList>
            <person name="Mavromatis K."/>
            <person name="Abt B."/>
            <person name="Brambilla E."/>
            <person name="Lapidus A."/>
            <person name="Copeland A."/>
            <person name="Deshpande S."/>
            <person name="Nolan M."/>
            <person name="Lucas S."/>
            <person name="Tice H."/>
            <person name="Cheng J.F."/>
            <person name="Han C."/>
            <person name="Detter J.C."/>
            <person name="Woyke T."/>
            <person name="Goodwin L."/>
            <person name="Pitluck S."/>
            <person name="Held B."/>
            <person name="Brettin T."/>
            <person name="Tapia R."/>
            <person name="Ivanova N."/>
            <person name="Mikhailova N."/>
            <person name="Pati A."/>
            <person name="Liolios K."/>
            <person name="Chen A."/>
            <person name="Palaniappan K."/>
            <person name="Land M."/>
            <person name="Hauser L."/>
            <person name="Chang Y.J."/>
            <person name="Jeffries C.D."/>
            <person name="Rohde M."/>
            <person name="Goker M."/>
            <person name="Bristow J."/>
            <person name="Eisen J.A."/>
            <person name="Markowitz V."/>
            <person name="Hugenholtz P."/>
            <person name="Klenk H.P."/>
            <person name="Kyrpides N.C."/>
        </authorList>
    </citation>
    <scope>NUCLEOTIDE SEQUENCE [LARGE SCALE GENOMIC DNA]</scope>
    <source>
        <strain evidence="6">DSM 45221 / IAM 15411 / JCM 23193 / KCTC 12865</strain>
    </source>
</reference>
<comment type="similarity">
    <text evidence="1 3">Belongs to the short-chain dehydrogenases/reductases (SDR) family.</text>
</comment>
<dbReference type="PRINTS" id="PR00080">
    <property type="entry name" value="SDRFAMILY"/>
</dbReference>
<dbReference type="InterPro" id="IPR002347">
    <property type="entry name" value="SDR_fam"/>
</dbReference>
<dbReference type="KEGG" id="caa:Caka_2792"/>
<organism evidence="5 6">
    <name type="scientific">Coraliomargarita akajimensis (strain DSM 45221 / IAM 15411 / JCM 23193 / KCTC 12865 / 04OKA010-24)</name>
    <dbReference type="NCBI Taxonomy" id="583355"/>
    <lineage>
        <taxon>Bacteria</taxon>
        <taxon>Pseudomonadati</taxon>
        <taxon>Verrucomicrobiota</taxon>
        <taxon>Opitutia</taxon>
        <taxon>Puniceicoccales</taxon>
        <taxon>Coraliomargaritaceae</taxon>
        <taxon>Coraliomargarita</taxon>
    </lineage>
</organism>
<sequence>MSKTLQDKVIVITGASSGIGEETARLLASKGARVVLGARRADRLNALVAEIEQEGGQAIALATDVSQQVDVQALVQLAVTEYGHVDVLLNNAGIMPVAPMVMTKVDDWDRMIDVNVKGLLYGIAAVLPLMKERGEGHVINVASVAGHKVIPNFTVYCATKHAVRAISEGLRAENPDIRVTTISPGLIKTELEDSTPDADIRAGVKDFYSQHAIPSSSISEAIAYAIEQPGYVDVNELVIRPTTQEL</sequence>
<dbReference type="GO" id="GO:0016616">
    <property type="term" value="F:oxidoreductase activity, acting on the CH-OH group of donors, NAD or NADP as acceptor"/>
    <property type="evidence" value="ECO:0007669"/>
    <property type="project" value="UniProtKB-ARBA"/>
</dbReference>
<proteinExistence type="inferred from homology"/>
<dbReference type="OrthoDB" id="9775296at2"/>
<dbReference type="AlphaFoldDB" id="D5EQJ3"/>
<dbReference type="FunFam" id="3.40.50.720:FF:000047">
    <property type="entry name" value="NADP-dependent L-serine/L-allo-threonine dehydrogenase"/>
    <property type="match status" value="1"/>
</dbReference>
<gene>
    <name evidence="5" type="ordered locus">Caka_2792</name>
</gene>
<evidence type="ECO:0000256" key="1">
    <source>
        <dbReference type="ARBA" id="ARBA00006484"/>
    </source>
</evidence>
<dbReference type="InterPro" id="IPR057326">
    <property type="entry name" value="KR_dom"/>
</dbReference>
<dbReference type="STRING" id="583355.Caka_2792"/>
<dbReference type="PANTHER" id="PTHR43115:SF4">
    <property type="entry name" value="DEHYDROGENASE_REDUCTASE SDR FAMILY MEMBER 11"/>
    <property type="match status" value="1"/>
</dbReference>
<evidence type="ECO:0000256" key="3">
    <source>
        <dbReference type="RuleBase" id="RU000363"/>
    </source>
</evidence>
<dbReference type="eggNOG" id="COG4221">
    <property type="taxonomic scope" value="Bacteria"/>
</dbReference>
<dbReference type="SUPFAM" id="SSF51735">
    <property type="entry name" value="NAD(P)-binding Rossmann-fold domains"/>
    <property type="match status" value="1"/>
</dbReference>
<dbReference type="RefSeq" id="WP_013044529.1">
    <property type="nucleotide sequence ID" value="NC_014008.1"/>
</dbReference>
<dbReference type="Proteomes" id="UP000000925">
    <property type="component" value="Chromosome"/>
</dbReference>
<dbReference type="HOGENOM" id="CLU_010194_2_10_0"/>
<evidence type="ECO:0000259" key="4">
    <source>
        <dbReference type="SMART" id="SM00822"/>
    </source>
</evidence>
<protein>
    <submittedName>
        <fullName evidence="5">Short-chain dehydrogenase/reductase SDR</fullName>
    </submittedName>
</protein>
<dbReference type="Gene3D" id="3.40.50.720">
    <property type="entry name" value="NAD(P)-binding Rossmann-like Domain"/>
    <property type="match status" value="1"/>
</dbReference>
<dbReference type="Pfam" id="PF00106">
    <property type="entry name" value="adh_short"/>
    <property type="match status" value="1"/>
</dbReference>
<keyword evidence="2" id="KW-0560">Oxidoreductase</keyword>
<accession>D5EQJ3</accession>
<dbReference type="PROSITE" id="PS00061">
    <property type="entry name" value="ADH_SHORT"/>
    <property type="match status" value="1"/>
</dbReference>
<dbReference type="SMART" id="SM00822">
    <property type="entry name" value="PKS_KR"/>
    <property type="match status" value="1"/>
</dbReference>
<dbReference type="PANTHER" id="PTHR43115">
    <property type="entry name" value="DEHYDROGENASE/REDUCTASE SDR FAMILY MEMBER 11"/>
    <property type="match status" value="1"/>
</dbReference>
<dbReference type="EMBL" id="CP001998">
    <property type="protein sequence ID" value="ADE55807.1"/>
    <property type="molecule type" value="Genomic_DNA"/>
</dbReference>